<evidence type="ECO:0000313" key="1">
    <source>
        <dbReference type="EMBL" id="PRY96351.1"/>
    </source>
</evidence>
<dbReference type="AlphaFoldDB" id="A0A2T0XBP4"/>
<gene>
    <name evidence="1" type="ORF">BCM14_2975</name>
</gene>
<proteinExistence type="predicted"/>
<organism evidence="1 2">
    <name type="scientific">Jezberella montanilacus</name>
    <dbReference type="NCBI Taxonomy" id="323426"/>
    <lineage>
        <taxon>Bacteria</taxon>
        <taxon>Pseudomonadati</taxon>
        <taxon>Pseudomonadota</taxon>
        <taxon>Betaproteobacteria</taxon>
        <taxon>Burkholderiales</taxon>
        <taxon>Alcaligenaceae</taxon>
        <taxon>Jezberella</taxon>
    </lineage>
</organism>
<name>A0A2T0XBP4_9BURK</name>
<reference evidence="1 2" key="1">
    <citation type="submission" date="2018-03" db="EMBL/GenBank/DDBJ databases">
        <title>Genomic Encyclopedia of Type Strains, Phase III (KMG-III): the genomes of soil and plant-associated and newly described type strains.</title>
        <authorList>
            <person name="Whitman W."/>
        </authorList>
    </citation>
    <scope>NUCLEOTIDE SEQUENCE [LARGE SCALE GENOMIC DNA]</scope>
    <source>
        <strain evidence="1 2">MWH-P2sevCIIIb</strain>
    </source>
</reference>
<protein>
    <submittedName>
        <fullName evidence="1">Uncharacterized protein</fullName>
    </submittedName>
</protein>
<keyword evidence="2" id="KW-1185">Reference proteome</keyword>
<sequence>MAIITTTDQLRAIYKALLAGLKGSPGKTKEAQR</sequence>
<evidence type="ECO:0000313" key="2">
    <source>
        <dbReference type="Proteomes" id="UP000238308"/>
    </source>
</evidence>
<comment type="caution">
    <text evidence="1">The sequence shown here is derived from an EMBL/GenBank/DDBJ whole genome shotgun (WGS) entry which is preliminary data.</text>
</comment>
<accession>A0A2T0XBP4</accession>
<dbReference type="EMBL" id="PVTV01000018">
    <property type="protein sequence ID" value="PRY96351.1"/>
    <property type="molecule type" value="Genomic_DNA"/>
</dbReference>
<dbReference type="Proteomes" id="UP000238308">
    <property type="component" value="Unassembled WGS sequence"/>
</dbReference>